<dbReference type="AlphaFoldDB" id="A0A665UDY5"/>
<evidence type="ECO:0000256" key="5">
    <source>
        <dbReference type="SAM" id="MobiDB-lite"/>
    </source>
</evidence>
<dbReference type="Ensembl" id="ENSENLT00000018310.1">
    <property type="protein sequence ID" value="ENSENLP00000017672.1"/>
    <property type="gene ID" value="ENSENLG00000008108.1"/>
</dbReference>
<name>A0A665UDY5_ECHNA</name>
<dbReference type="Pfam" id="PF13895">
    <property type="entry name" value="Ig_2"/>
    <property type="match status" value="1"/>
</dbReference>
<dbReference type="Gene3D" id="2.60.40.10">
    <property type="entry name" value="Immunoglobulins"/>
    <property type="match status" value="2"/>
</dbReference>
<evidence type="ECO:0000313" key="9">
    <source>
        <dbReference type="Proteomes" id="UP000472264"/>
    </source>
</evidence>
<reference evidence="8" key="2">
    <citation type="submission" date="2025-08" db="UniProtKB">
        <authorList>
            <consortium name="Ensembl"/>
        </authorList>
    </citation>
    <scope>IDENTIFICATION</scope>
</reference>
<dbReference type="InterPro" id="IPR056386">
    <property type="entry name" value="Ig_CD22"/>
</dbReference>
<evidence type="ECO:0000256" key="1">
    <source>
        <dbReference type="ARBA" id="ARBA00040106"/>
    </source>
</evidence>
<reference evidence="8" key="3">
    <citation type="submission" date="2025-09" db="UniProtKB">
        <authorList>
            <consortium name="Ensembl"/>
        </authorList>
    </citation>
    <scope>IDENTIFICATION</scope>
</reference>
<evidence type="ECO:0000259" key="7">
    <source>
        <dbReference type="PROSITE" id="PS50835"/>
    </source>
</evidence>
<proteinExistence type="predicted"/>
<dbReference type="PROSITE" id="PS50835">
    <property type="entry name" value="IG_LIKE"/>
    <property type="match status" value="2"/>
</dbReference>
<dbReference type="InParanoid" id="A0A665UDY5"/>
<dbReference type="SMART" id="SM00408">
    <property type="entry name" value="IGc2"/>
    <property type="match status" value="1"/>
</dbReference>
<keyword evidence="9" id="KW-1185">Reference proteome</keyword>
<feature type="chain" id="PRO_5025466248" description="B-cell receptor CD22" evidence="6">
    <location>
        <begin position="17"/>
        <end position="388"/>
    </location>
</feature>
<dbReference type="InterPro" id="IPR003598">
    <property type="entry name" value="Ig_sub2"/>
</dbReference>
<sequence>YLYFLITKLFHILVQGEWTVTYSATQICALKGSTVEINCIYRYPFWVKDQDNEVEQTFWFAKLQNNEPVDLRTDSEYSGRVQYDCGQNDCTLRITDLRESDSAEYKFRFTTNQPGGKYTGSPGVTLSVTGSVSEVNLASLEVRVKRQSSCLVHKCSESELTCHSSCPLPRPLSYVWYRNGHITTQESQSFKGYFYSKDVISCAVKNHEDSLSPSVYAPTVVSLTVSLSGVIMEGRSITLTCSSDANPAAKYRWYKEDQILVLKGPHLEDQILFQGAEGVYHFSSIRSEDGGIYHCRSKNQFGQKTSPALLLDKVCHHDCVHQNIWSLRKKSFTQQHQPGERPEVRNNNIRPPNQRNRSNVFSVESSIIDLRPNQHLLLILSHKIKQNN</sequence>
<keyword evidence="6" id="KW-0732">Signal</keyword>
<comment type="function">
    <text evidence="3">Most highly expressed siglec (sialic acid-binding immunoglobulin-like lectin) on B-cells that plays a role in various aspects of B-cell biology including differentiation, antigen presentation, and trafficking to bone marrow. Binds to alpha 2,6-linked sialic acid residues of surface molecules such as CD22 itself, CD45 and IgM in a cis configuration. Can also bind to ligands on other cells as an adhesion molecule in a trans configuration. Acts as an inhibitory coreceptor on the surface of B-cells and inhibits B-cell receptor induced signaling, characterized by inhibition of the calcium mobilization and cellular activation. Mechanistically, the immunoreceptor tyrosine-based inhibitory motif domain is phosphorylated by the Src kinase LYN, which in turn leads to the recruitment of the protein tyrosine phosphatase 1/PTPN6, leading to the negative regulation of BCR signaling. If this negative signaling from is of sufficient strength, apoptosis of the B-cell can be induced.</text>
</comment>
<organism evidence="8 9">
    <name type="scientific">Echeneis naucrates</name>
    <name type="common">Live sharksucker</name>
    <dbReference type="NCBI Taxonomy" id="173247"/>
    <lineage>
        <taxon>Eukaryota</taxon>
        <taxon>Metazoa</taxon>
        <taxon>Chordata</taxon>
        <taxon>Craniata</taxon>
        <taxon>Vertebrata</taxon>
        <taxon>Euteleostomi</taxon>
        <taxon>Actinopterygii</taxon>
        <taxon>Neopterygii</taxon>
        <taxon>Teleostei</taxon>
        <taxon>Neoteleostei</taxon>
        <taxon>Acanthomorphata</taxon>
        <taxon>Carangaria</taxon>
        <taxon>Carangiformes</taxon>
        <taxon>Echeneidae</taxon>
        <taxon>Echeneis</taxon>
    </lineage>
</organism>
<dbReference type="InterPro" id="IPR013783">
    <property type="entry name" value="Ig-like_fold"/>
</dbReference>
<dbReference type="InterPro" id="IPR007110">
    <property type="entry name" value="Ig-like_dom"/>
</dbReference>
<feature type="region of interest" description="Disordered" evidence="5">
    <location>
        <begin position="333"/>
        <end position="358"/>
    </location>
</feature>
<dbReference type="SMART" id="SM00409">
    <property type="entry name" value="IG"/>
    <property type="match status" value="2"/>
</dbReference>
<evidence type="ECO:0000256" key="2">
    <source>
        <dbReference type="ARBA" id="ARBA00041781"/>
    </source>
</evidence>
<feature type="domain" description="Ig-like" evidence="7">
    <location>
        <begin position="122"/>
        <end position="212"/>
    </location>
</feature>
<dbReference type="SUPFAM" id="SSF48726">
    <property type="entry name" value="Immunoglobulin"/>
    <property type="match status" value="2"/>
</dbReference>
<protein>
    <recommendedName>
        <fullName evidence="1">B-cell receptor CD22</fullName>
    </recommendedName>
    <alternativeName>
        <fullName evidence="2">Sialic acid-binding Ig-like lectin 2</fullName>
    </alternativeName>
</protein>
<feature type="signal peptide" evidence="6">
    <location>
        <begin position="1"/>
        <end position="16"/>
    </location>
</feature>
<dbReference type="InterPro" id="IPR036179">
    <property type="entry name" value="Ig-like_dom_sf"/>
</dbReference>
<evidence type="ECO:0000256" key="4">
    <source>
        <dbReference type="ARBA" id="ARBA00046458"/>
    </source>
</evidence>
<reference evidence="8" key="1">
    <citation type="submission" date="2021-04" db="EMBL/GenBank/DDBJ databases">
        <authorList>
            <consortium name="Wellcome Sanger Institute Data Sharing"/>
        </authorList>
    </citation>
    <scope>NUCLEOTIDE SEQUENCE [LARGE SCALE GENOMIC DNA]</scope>
</reference>
<feature type="compositionally biased region" description="Low complexity" evidence="5">
    <location>
        <begin position="345"/>
        <end position="358"/>
    </location>
</feature>
<dbReference type="Pfam" id="PF24518">
    <property type="entry name" value="Ig_CD22"/>
    <property type="match status" value="1"/>
</dbReference>
<dbReference type="InterPro" id="IPR003599">
    <property type="entry name" value="Ig_sub"/>
</dbReference>
<evidence type="ECO:0000256" key="3">
    <source>
        <dbReference type="ARBA" id="ARBA00045430"/>
    </source>
</evidence>
<dbReference type="PANTHER" id="PTHR46013">
    <property type="entry name" value="VASCULAR CELL ADHESION MOLECULE 1"/>
    <property type="match status" value="1"/>
</dbReference>
<feature type="domain" description="Ig-like" evidence="7">
    <location>
        <begin position="218"/>
        <end position="306"/>
    </location>
</feature>
<dbReference type="PANTHER" id="PTHR46013:SF4">
    <property type="entry name" value="B-CELL RECEPTOR CD22-RELATED"/>
    <property type="match status" value="1"/>
</dbReference>
<comment type="subunit">
    <text evidence="4">Predominantly monomer of isoform CD22-beta. Also found as heterodimer of isoform CD22-beta and a shorter isoform. Interacts with PTPN6/SHP-1, LYN, SYK, PIK3R1/PIK3R2 and PLCG1 upon phosphorylation. Interacts with GRB2, INPP5D and SHC1 upon phosphorylation. May form a complex with INPP5D/SHIP, GRB2 and SHC1.</text>
</comment>
<dbReference type="Proteomes" id="UP000472264">
    <property type="component" value="Chromosome 1"/>
</dbReference>
<evidence type="ECO:0000256" key="6">
    <source>
        <dbReference type="SAM" id="SignalP"/>
    </source>
</evidence>
<evidence type="ECO:0000313" key="8">
    <source>
        <dbReference type="Ensembl" id="ENSENLP00000017672.1"/>
    </source>
</evidence>
<accession>A0A665UDY5</accession>